<dbReference type="GO" id="GO:0003700">
    <property type="term" value="F:DNA-binding transcription factor activity"/>
    <property type="evidence" value="ECO:0007669"/>
    <property type="project" value="TreeGrafter"/>
</dbReference>
<evidence type="ECO:0000256" key="3">
    <source>
        <dbReference type="ARBA" id="ARBA00023125"/>
    </source>
</evidence>
<proteinExistence type="predicted"/>
<dbReference type="PANTHER" id="PTHR30055">
    <property type="entry name" value="HTH-TYPE TRANSCRIPTIONAL REGULATOR RUTR"/>
    <property type="match status" value="1"/>
</dbReference>
<evidence type="ECO:0000313" key="7">
    <source>
        <dbReference type="EMBL" id="AOY81095.1"/>
    </source>
</evidence>
<dbReference type="InterPro" id="IPR001647">
    <property type="entry name" value="HTH_TetR"/>
</dbReference>
<dbReference type="PANTHER" id="PTHR30055:SF234">
    <property type="entry name" value="HTH-TYPE TRANSCRIPTIONAL REGULATOR BETI"/>
    <property type="match status" value="1"/>
</dbReference>
<dbReference type="InterPro" id="IPR050109">
    <property type="entry name" value="HTH-type_TetR-like_transc_reg"/>
</dbReference>
<evidence type="ECO:0000256" key="1">
    <source>
        <dbReference type="ARBA" id="ARBA00022491"/>
    </source>
</evidence>
<dbReference type="SUPFAM" id="SSF48498">
    <property type="entry name" value="Tetracyclin repressor-like, C-terminal domain"/>
    <property type="match status" value="1"/>
</dbReference>
<organism evidence="7 8">
    <name type="scientific">Moorena producens (strain JHB)</name>
    <dbReference type="NCBI Taxonomy" id="1454205"/>
    <lineage>
        <taxon>Bacteria</taxon>
        <taxon>Bacillati</taxon>
        <taxon>Cyanobacteriota</taxon>
        <taxon>Cyanophyceae</taxon>
        <taxon>Coleofasciculales</taxon>
        <taxon>Coleofasciculaceae</taxon>
        <taxon>Moorena</taxon>
    </lineage>
</organism>
<evidence type="ECO:0000256" key="5">
    <source>
        <dbReference type="PROSITE-ProRule" id="PRU00335"/>
    </source>
</evidence>
<dbReference type="PROSITE" id="PS50977">
    <property type="entry name" value="HTH_TETR_2"/>
    <property type="match status" value="1"/>
</dbReference>
<keyword evidence="2" id="KW-0805">Transcription regulation</keyword>
<protein>
    <submittedName>
        <fullName evidence="7">TetR/AcrR family transcriptional regulator</fullName>
    </submittedName>
</protein>
<dbReference type="InterPro" id="IPR036271">
    <property type="entry name" value="Tet_transcr_reg_TetR-rel_C_sf"/>
</dbReference>
<gene>
    <name evidence="7" type="ORF">BJP36_15500</name>
</gene>
<name>A0A1D9G0P0_MOOP1</name>
<evidence type="ECO:0000256" key="2">
    <source>
        <dbReference type="ARBA" id="ARBA00023015"/>
    </source>
</evidence>
<dbReference type="EMBL" id="CP017708">
    <property type="protein sequence ID" value="AOY81095.1"/>
    <property type="molecule type" value="Genomic_DNA"/>
</dbReference>
<evidence type="ECO:0000256" key="4">
    <source>
        <dbReference type="ARBA" id="ARBA00023163"/>
    </source>
</evidence>
<feature type="domain" description="HTH tetR-type" evidence="6">
    <location>
        <begin position="4"/>
        <end position="64"/>
    </location>
</feature>
<dbReference type="Gene3D" id="1.10.357.10">
    <property type="entry name" value="Tetracycline Repressor, domain 2"/>
    <property type="match status" value="1"/>
</dbReference>
<feature type="DNA-binding region" description="H-T-H motif" evidence="5">
    <location>
        <begin position="27"/>
        <end position="46"/>
    </location>
</feature>
<sequence>MSQQDRRLEVSEAAWRVIVREGLDRTSMRAIAQELGCTTGVVTHHFRDKQELILFALNQVTQRLQKAMQAATEQARGVDRLVEMLSAFLPLDTQRQDILKVWVAFLGYAIGRESLMAEHQQSAAQLRQVIIQELKALQSAKLIRPNIEPELEANALLALVNGVSLDSLIQAKRLSPNQQQIVIRRYVNELLSTHAMPDSGNP</sequence>
<dbReference type="AlphaFoldDB" id="A0A1D9G0P0"/>
<dbReference type="SUPFAM" id="SSF46689">
    <property type="entry name" value="Homeodomain-like"/>
    <property type="match status" value="1"/>
</dbReference>
<dbReference type="InterPro" id="IPR039538">
    <property type="entry name" value="BetI_C"/>
</dbReference>
<keyword evidence="1" id="KW-0678">Repressor</keyword>
<dbReference type="Proteomes" id="UP000176944">
    <property type="component" value="Chromosome"/>
</dbReference>
<keyword evidence="4" id="KW-0804">Transcription</keyword>
<dbReference type="GO" id="GO:0000976">
    <property type="term" value="F:transcription cis-regulatory region binding"/>
    <property type="evidence" value="ECO:0007669"/>
    <property type="project" value="TreeGrafter"/>
</dbReference>
<reference evidence="8" key="1">
    <citation type="submission" date="2016-10" db="EMBL/GenBank/DDBJ databases">
        <title>Comparative genomics uncovers the prolific and rare metabolic potential of the cyanobacterial genus Moorea.</title>
        <authorList>
            <person name="Leao T."/>
            <person name="Castelao G."/>
            <person name="Korobeynikov A."/>
            <person name="Monroe E.A."/>
            <person name="Podell S."/>
            <person name="Glukhov E."/>
            <person name="Allen E."/>
            <person name="Gerwick W.H."/>
            <person name="Gerwick L."/>
        </authorList>
    </citation>
    <scope>NUCLEOTIDE SEQUENCE [LARGE SCALE GENOMIC DNA]</scope>
    <source>
        <strain evidence="8">JHB</strain>
    </source>
</reference>
<accession>A0A1D9G0P0</accession>
<dbReference type="Pfam" id="PF13977">
    <property type="entry name" value="TetR_C_6"/>
    <property type="match status" value="1"/>
</dbReference>
<dbReference type="InterPro" id="IPR009057">
    <property type="entry name" value="Homeodomain-like_sf"/>
</dbReference>
<evidence type="ECO:0000259" key="6">
    <source>
        <dbReference type="PROSITE" id="PS50977"/>
    </source>
</evidence>
<keyword evidence="3 5" id="KW-0238">DNA-binding</keyword>
<evidence type="ECO:0000313" key="8">
    <source>
        <dbReference type="Proteomes" id="UP000176944"/>
    </source>
</evidence>
<dbReference type="Pfam" id="PF00440">
    <property type="entry name" value="TetR_N"/>
    <property type="match status" value="1"/>
</dbReference>